<evidence type="ECO:0008006" key="4">
    <source>
        <dbReference type="Google" id="ProtNLM"/>
    </source>
</evidence>
<accession>A0A8J2KX95</accession>
<comment type="caution">
    <text evidence="2">The sequence shown here is derived from an EMBL/GenBank/DDBJ whole genome shotgun (WGS) entry which is preliminary data.</text>
</comment>
<proteinExistence type="predicted"/>
<dbReference type="OrthoDB" id="8188641at2759"/>
<keyword evidence="1" id="KW-0732">Signal</keyword>
<organism evidence="2 3">
    <name type="scientific">Allacma fusca</name>
    <dbReference type="NCBI Taxonomy" id="39272"/>
    <lineage>
        <taxon>Eukaryota</taxon>
        <taxon>Metazoa</taxon>
        <taxon>Ecdysozoa</taxon>
        <taxon>Arthropoda</taxon>
        <taxon>Hexapoda</taxon>
        <taxon>Collembola</taxon>
        <taxon>Symphypleona</taxon>
        <taxon>Sminthuridae</taxon>
        <taxon>Allacma</taxon>
    </lineage>
</organism>
<feature type="chain" id="PRO_5035161948" description="Sodefrin-like factor" evidence="1">
    <location>
        <begin position="32"/>
        <end position="154"/>
    </location>
</feature>
<evidence type="ECO:0000313" key="3">
    <source>
        <dbReference type="Proteomes" id="UP000708208"/>
    </source>
</evidence>
<reference evidence="2" key="1">
    <citation type="submission" date="2021-06" db="EMBL/GenBank/DDBJ databases">
        <authorList>
            <person name="Hodson N. C."/>
            <person name="Mongue J. A."/>
            <person name="Jaron S. K."/>
        </authorList>
    </citation>
    <scope>NUCLEOTIDE SEQUENCE</scope>
</reference>
<name>A0A8J2KX95_9HEXA</name>
<gene>
    <name evidence="2" type="ORF">AFUS01_LOCUS35194</name>
</gene>
<feature type="signal peptide" evidence="1">
    <location>
        <begin position="1"/>
        <end position="31"/>
    </location>
</feature>
<evidence type="ECO:0000313" key="2">
    <source>
        <dbReference type="EMBL" id="CAG7825069.1"/>
    </source>
</evidence>
<dbReference type="EMBL" id="CAJVCH010534817">
    <property type="protein sequence ID" value="CAG7825069.1"/>
    <property type="molecule type" value="Genomic_DNA"/>
</dbReference>
<dbReference type="Proteomes" id="UP000708208">
    <property type="component" value="Unassembled WGS sequence"/>
</dbReference>
<keyword evidence="3" id="KW-1185">Reference proteome</keyword>
<protein>
    <recommendedName>
        <fullName evidence="4">Sodefrin-like factor</fullName>
    </recommendedName>
</protein>
<sequence length="154" mass="16904">MAIIQSWKNFHIIVGFIALLTVFNCISVAESEVSCFECSSVNDTYCPEFMTNDDESVVPMNSCKYVHQGEYCIKETGVTAGTGGLSCYHCDETKDVDFGCSDLLFGATLHDCSDVFDAQYCIKATGIYAGCSTTNKLYFKSNLNIPALLTFTLL</sequence>
<evidence type="ECO:0000256" key="1">
    <source>
        <dbReference type="SAM" id="SignalP"/>
    </source>
</evidence>
<dbReference type="AlphaFoldDB" id="A0A8J2KX95"/>